<dbReference type="STRING" id="1184151.AW736_10035"/>
<dbReference type="AlphaFoldDB" id="A0A178ILC5"/>
<evidence type="ECO:0000256" key="8">
    <source>
        <dbReference type="PROSITE-ProRule" id="PRU01360"/>
    </source>
</evidence>
<evidence type="ECO:0008006" key="15">
    <source>
        <dbReference type="Google" id="ProtNLM"/>
    </source>
</evidence>
<dbReference type="Pfam" id="PF07715">
    <property type="entry name" value="Plug"/>
    <property type="match status" value="1"/>
</dbReference>
<dbReference type="InterPro" id="IPR013784">
    <property type="entry name" value="Carb-bd-like_fold"/>
</dbReference>
<dbReference type="SUPFAM" id="SSF56935">
    <property type="entry name" value="Porins"/>
    <property type="match status" value="1"/>
</dbReference>
<feature type="domain" description="TonB-dependent receptor-like beta-barrel" evidence="11">
    <location>
        <begin position="409"/>
        <end position="939"/>
    </location>
</feature>
<evidence type="ECO:0000256" key="6">
    <source>
        <dbReference type="ARBA" id="ARBA00023136"/>
    </source>
</evidence>
<evidence type="ECO:0000256" key="7">
    <source>
        <dbReference type="ARBA" id="ARBA00023237"/>
    </source>
</evidence>
<reference evidence="13 14" key="1">
    <citation type="submission" date="2016-01" db="EMBL/GenBank/DDBJ databases">
        <title>High potential of lignocellulose degradation of a new Verrucomicrobia species.</title>
        <authorList>
            <person name="Wang Y."/>
            <person name="Shi Y."/>
            <person name="Qiu Z."/>
            <person name="Liu S."/>
            <person name="Yang H."/>
        </authorList>
    </citation>
    <scope>NUCLEOTIDE SEQUENCE [LARGE SCALE GENOMIC DNA]</scope>
    <source>
        <strain evidence="13 14">TSB47</strain>
    </source>
</reference>
<evidence type="ECO:0000313" key="13">
    <source>
        <dbReference type="EMBL" id="OAM90107.1"/>
    </source>
</evidence>
<dbReference type="GO" id="GO:0030246">
    <property type="term" value="F:carbohydrate binding"/>
    <property type="evidence" value="ECO:0007669"/>
    <property type="project" value="InterPro"/>
</dbReference>
<evidence type="ECO:0000256" key="5">
    <source>
        <dbReference type="ARBA" id="ARBA00023077"/>
    </source>
</evidence>
<comment type="similarity">
    <text evidence="8 9">Belongs to the TonB-dependent receptor family.</text>
</comment>
<feature type="compositionally biased region" description="Low complexity" evidence="10">
    <location>
        <begin position="414"/>
        <end position="430"/>
    </location>
</feature>
<evidence type="ECO:0000259" key="11">
    <source>
        <dbReference type="Pfam" id="PF00593"/>
    </source>
</evidence>
<name>A0A178ILC5_9BACT</name>
<evidence type="ECO:0000256" key="2">
    <source>
        <dbReference type="ARBA" id="ARBA00022448"/>
    </source>
</evidence>
<gene>
    <name evidence="13" type="ORF">AW736_10035</name>
</gene>
<dbReference type="InterPro" id="IPR010104">
    <property type="entry name" value="TonB_rcpt_bac"/>
</dbReference>
<protein>
    <recommendedName>
        <fullName evidence="15">TonB-dependent receptor</fullName>
    </recommendedName>
</protein>
<dbReference type="InterPro" id="IPR036942">
    <property type="entry name" value="Beta-barrel_TonB_sf"/>
</dbReference>
<dbReference type="Gene3D" id="2.40.170.20">
    <property type="entry name" value="TonB-dependent receptor, beta-barrel domain"/>
    <property type="match status" value="1"/>
</dbReference>
<evidence type="ECO:0000259" key="12">
    <source>
        <dbReference type="Pfam" id="PF07715"/>
    </source>
</evidence>
<dbReference type="Pfam" id="PF00593">
    <property type="entry name" value="TonB_dep_Rec_b-barrel"/>
    <property type="match status" value="1"/>
</dbReference>
<keyword evidence="4 8" id="KW-0812">Transmembrane</keyword>
<evidence type="ECO:0000256" key="4">
    <source>
        <dbReference type="ARBA" id="ARBA00022692"/>
    </source>
</evidence>
<comment type="subcellular location">
    <subcellularLocation>
        <location evidence="1 8">Cell outer membrane</location>
        <topology evidence="1 8">Multi-pass membrane protein</topology>
    </subcellularLocation>
</comment>
<dbReference type="Gene3D" id="2.60.40.1120">
    <property type="entry name" value="Carboxypeptidase-like, regulatory domain"/>
    <property type="match status" value="1"/>
</dbReference>
<evidence type="ECO:0000256" key="1">
    <source>
        <dbReference type="ARBA" id="ARBA00004571"/>
    </source>
</evidence>
<keyword evidence="6 8" id="KW-0472">Membrane</keyword>
<feature type="domain" description="TonB-dependent receptor plug" evidence="12">
    <location>
        <begin position="139"/>
        <end position="243"/>
    </location>
</feature>
<dbReference type="OrthoDB" id="8727862at2"/>
<keyword evidence="14" id="KW-1185">Reference proteome</keyword>
<dbReference type="EMBL" id="LRRQ01000075">
    <property type="protein sequence ID" value="OAM90107.1"/>
    <property type="molecule type" value="Genomic_DNA"/>
</dbReference>
<keyword evidence="3 8" id="KW-1134">Transmembrane beta strand</keyword>
<evidence type="ECO:0000256" key="3">
    <source>
        <dbReference type="ARBA" id="ARBA00022452"/>
    </source>
</evidence>
<dbReference type="SUPFAM" id="SSF49452">
    <property type="entry name" value="Starch-binding domain-like"/>
    <property type="match status" value="1"/>
</dbReference>
<dbReference type="NCBIfam" id="TIGR01782">
    <property type="entry name" value="TonB-Xanth-Caul"/>
    <property type="match status" value="1"/>
</dbReference>
<keyword evidence="2 8" id="KW-0813">Transport</keyword>
<keyword evidence="5 9" id="KW-0798">TonB box</keyword>
<accession>A0A178ILC5</accession>
<dbReference type="Gene3D" id="2.170.130.10">
    <property type="entry name" value="TonB-dependent receptor, plug domain"/>
    <property type="match status" value="1"/>
</dbReference>
<evidence type="ECO:0000256" key="9">
    <source>
        <dbReference type="RuleBase" id="RU003357"/>
    </source>
</evidence>
<organism evidence="13 14">
    <name type="scientific">Termitidicoccus mucosus</name>
    <dbReference type="NCBI Taxonomy" id="1184151"/>
    <lineage>
        <taxon>Bacteria</taxon>
        <taxon>Pseudomonadati</taxon>
        <taxon>Verrucomicrobiota</taxon>
        <taxon>Opitutia</taxon>
        <taxon>Opitutales</taxon>
        <taxon>Opitutaceae</taxon>
        <taxon>Termitidicoccus</taxon>
    </lineage>
</organism>
<evidence type="ECO:0000313" key="14">
    <source>
        <dbReference type="Proteomes" id="UP000078486"/>
    </source>
</evidence>
<comment type="caution">
    <text evidence="13">The sequence shown here is derived from an EMBL/GenBank/DDBJ whole genome shotgun (WGS) entry which is preliminary data.</text>
</comment>
<dbReference type="GO" id="GO:0009279">
    <property type="term" value="C:cell outer membrane"/>
    <property type="evidence" value="ECO:0007669"/>
    <property type="project" value="UniProtKB-SubCell"/>
</dbReference>
<dbReference type="InterPro" id="IPR000531">
    <property type="entry name" value="Beta-barrel_TonB"/>
</dbReference>
<evidence type="ECO:0000256" key="10">
    <source>
        <dbReference type="SAM" id="MobiDB-lite"/>
    </source>
</evidence>
<dbReference type="Proteomes" id="UP000078486">
    <property type="component" value="Unassembled WGS sequence"/>
</dbReference>
<dbReference type="InterPro" id="IPR012910">
    <property type="entry name" value="Plug_dom"/>
</dbReference>
<dbReference type="Pfam" id="PF13620">
    <property type="entry name" value="CarboxypepD_reg"/>
    <property type="match status" value="1"/>
</dbReference>
<dbReference type="PROSITE" id="PS52016">
    <property type="entry name" value="TONB_DEPENDENT_REC_3"/>
    <property type="match status" value="1"/>
</dbReference>
<feature type="region of interest" description="Disordered" evidence="10">
    <location>
        <begin position="408"/>
        <end position="433"/>
    </location>
</feature>
<dbReference type="InterPro" id="IPR039426">
    <property type="entry name" value="TonB-dep_rcpt-like"/>
</dbReference>
<proteinExistence type="inferred from homology"/>
<keyword evidence="7 8" id="KW-0998">Cell outer membrane</keyword>
<dbReference type="InterPro" id="IPR037066">
    <property type="entry name" value="Plug_dom_sf"/>
</dbReference>
<dbReference type="PANTHER" id="PTHR40980:SF4">
    <property type="entry name" value="TONB-DEPENDENT RECEPTOR-LIKE BETA-BARREL DOMAIN-CONTAINING PROTEIN"/>
    <property type="match status" value="1"/>
</dbReference>
<dbReference type="RefSeq" id="WP_068770136.1">
    <property type="nucleotide sequence ID" value="NZ_CP109796.1"/>
</dbReference>
<sequence length="972" mass="109457">MKLTTLPLLPARLPVFAGLAFLLIFLASAGLHAQTGTLAGRVSDAATGRSLHGAIVQVLNTPFRDYTDPDGRYSLSGLPAGTHNIEVEYVGLDIFRQTVTISPGVTAILNAPLKSEVVEMESFEVREAARGQARAINQQRTASGIVNIVSEETFGQMLDGNVGQALQFLPGLTVNEDQDGSIGGINIRGIEGEYNSFQIDGNRAASSGGRSFDTRNLVGDGITNIEVVKAPTPDRDGDAIGGIVNVVSRTAFQRDGRSMKLKASGVLNDLPDKWGHNASFSYSDLFSVGGGEKNLGISFTVSQYKSDRYSINADLDWVQVTPATNPQLNLGQFGDIGRPIWFMEATHWEYNTRVTKNYGINGSIDFRMDKQNSFYIRPLYSYYTRNGITFETDIDIDTRFQDEADGRKTYAELTPTSGRGTPGSSGSRGSMGWIGTDDERKNNLYSVAFGGRHERASSLLTYDLYYAYTKRVISSDLELNMLMEPDDSWMVFEYELTEPWTGEAKINILSGHDPRDLSQMTEGELIDQTSESTEEIYSAKIDWEKKFAYDQGVLALKTGAKYNVVKPKLDQTARVYEMDEDFPYREVLEPTDKVLFAKQKYWDVYPRRGLELLRSNPGLFELNEEDSLADSNLEDYDAKEETAAAYLMGTYQIGRHTILGGVRWEKVKWRNVNTYASYQDEVQTLNKVRQGNSYSFWLPGLHFRHALTNNLILRESYNRSYGRPRLSELTMGRFVDEDGNIEDGNPDLKPATSNNFDVQLEYYTKHGGLYSVGVFYKDIKNFTYTEVYDFNDLDANGIPIRDEDGDLEYERPVNGSSAKNLGLELIARQQLYFLPGPLRGLSLALSASFIDTEAKYPNRQDRDDLPLPGFSDYVFTGRLEWVWKRFRSQISYRYRSEYVEGLGDTIESDEFYAAEERVDAEVSYRLMKNLLLFANASNLTNRPQVSYQGYGFFVEDTSYHGRKFTLGLEYSF</sequence>
<dbReference type="PANTHER" id="PTHR40980">
    <property type="entry name" value="PLUG DOMAIN-CONTAINING PROTEIN"/>
    <property type="match status" value="1"/>
</dbReference>
<dbReference type="CDD" id="cd01347">
    <property type="entry name" value="ligand_gated_channel"/>
    <property type="match status" value="1"/>
</dbReference>